<evidence type="ECO:0000259" key="1">
    <source>
        <dbReference type="Pfam" id="PF04233"/>
    </source>
</evidence>
<protein>
    <submittedName>
        <fullName evidence="2">Phage head morphogenesis protein</fullName>
    </submittedName>
</protein>
<accession>A0A7S6VX30</accession>
<dbReference type="Pfam" id="PF04233">
    <property type="entry name" value="Phage_Mu_F"/>
    <property type="match status" value="1"/>
</dbReference>
<name>A0A7S6VX30_9GAMM</name>
<keyword evidence="3" id="KW-1185">Reference proteome</keyword>
<dbReference type="RefSeq" id="WP_227554720.1">
    <property type="nucleotide sequence ID" value="NZ_CP048659.1"/>
</dbReference>
<dbReference type="Proteomes" id="UP000593966">
    <property type="component" value="Chromosome"/>
</dbReference>
<dbReference type="InterPro" id="IPR006528">
    <property type="entry name" value="Phage_head_morphogenesis_dom"/>
</dbReference>
<proteinExistence type="predicted"/>
<organism evidence="2 3">
    <name type="scientific">Acinetobacter piscicola</name>
    <dbReference type="NCBI Taxonomy" id="2006115"/>
    <lineage>
        <taxon>Bacteria</taxon>
        <taxon>Pseudomonadati</taxon>
        <taxon>Pseudomonadota</taxon>
        <taxon>Gammaproteobacteria</taxon>
        <taxon>Moraxellales</taxon>
        <taxon>Moraxellaceae</taxon>
        <taxon>Acinetobacter</taxon>
    </lineage>
</organism>
<evidence type="ECO:0000313" key="3">
    <source>
        <dbReference type="Proteomes" id="UP000593966"/>
    </source>
</evidence>
<feature type="domain" description="Phage head morphogenesis" evidence="1">
    <location>
        <begin position="47"/>
        <end position="155"/>
    </location>
</feature>
<gene>
    <name evidence="2" type="ORF">G0028_11460</name>
</gene>
<dbReference type="AlphaFoldDB" id="A0A7S6VX30"/>
<sequence length="415" mass="46992">MTDYSDALRYARGRNVVLPDEFYMMDLDARANAATISRLASLDQISHVLELVNKSLESGSTFHDFKKLVEESGIDLPEYHLANVYRTNMQNAYAHGRWIEQQANKDLRPYLQYSAIVDSRTRPTHLAFNNIIRHIDDDFWKKYYPPNGFQCRCTTRSLSEKAANRIGITPDDKLSELPANKYDWDFHPSRQATHLNDVVNSKLDDIGIERNRAQELLKIKDDAIVQQEANQAVKGALSELDQQNKKHLDDFLSQNNIEPSSPRIIFEFAQDEEKLTELAQEALIRKSHDKKSNSIWNTIANAFTAMLSKAKNLKNKLTGNNLKGFDAFNLQVGNVIGIQTPTLFKTAESTGKSITILDMKGHAIDLSKINGLNGSLLAPDLNLEVVSVTDTDIVLKRTDEIAKRLFVANNQLCER</sequence>
<evidence type="ECO:0000313" key="2">
    <source>
        <dbReference type="EMBL" id="QOW46463.1"/>
    </source>
</evidence>
<dbReference type="NCBIfam" id="TIGR01641">
    <property type="entry name" value="phageSPP1_gp7"/>
    <property type="match status" value="1"/>
</dbReference>
<reference evidence="2 3" key="1">
    <citation type="submission" date="2020-02" db="EMBL/GenBank/DDBJ databases">
        <title>Tigecycline-resistant Acinetobacter species from pigs and migratory birds.</title>
        <authorList>
            <person name="Chen C."/>
            <person name="Sun J."/>
            <person name="Liao X.-P."/>
            <person name="Liu Y.-H."/>
        </authorList>
    </citation>
    <scope>NUCLEOTIDE SEQUENCE [LARGE SCALE GENOMIC DNA]</scope>
    <source>
        <strain evidence="2 3">YH12207_T</strain>
    </source>
</reference>
<dbReference type="EMBL" id="CP048659">
    <property type="protein sequence ID" value="QOW46463.1"/>
    <property type="molecule type" value="Genomic_DNA"/>
</dbReference>